<evidence type="ECO:0000313" key="11">
    <source>
        <dbReference type="EMBL" id="SCZ87415.1"/>
    </source>
</evidence>
<proteinExistence type="inferred from homology"/>
<dbReference type="PANTHER" id="PTHR48022:SF17">
    <property type="entry name" value="HEXOSE TRANSPORTER"/>
    <property type="match status" value="1"/>
</dbReference>
<comment type="subcellular location">
    <subcellularLocation>
        <location evidence="1">Membrane</location>
        <topology evidence="1">Multi-pass membrane protein</topology>
    </subcellularLocation>
</comment>
<dbReference type="SUPFAM" id="SSF103473">
    <property type="entry name" value="MFS general substrate transporter"/>
    <property type="match status" value="1"/>
</dbReference>
<comment type="catalytic activity">
    <reaction evidence="7">
        <text>myo-inositol(out) + H(+)(out) = myo-inositol(in) + H(+)(in)</text>
        <dbReference type="Rhea" id="RHEA:60364"/>
        <dbReference type="ChEBI" id="CHEBI:15378"/>
        <dbReference type="ChEBI" id="CHEBI:17268"/>
    </reaction>
</comment>
<evidence type="ECO:0000256" key="7">
    <source>
        <dbReference type="ARBA" id="ARBA00049119"/>
    </source>
</evidence>
<feature type="transmembrane region" description="Helical" evidence="9">
    <location>
        <begin position="90"/>
        <end position="111"/>
    </location>
</feature>
<organism evidence="11 12">
    <name type="scientific">Microbotryum saponariae</name>
    <dbReference type="NCBI Taxonomy" id="289078"/>
    <lineage>
        <taxon>Eukaryota</taxon>
        <taxon>Fungi</taxon>
        <taxon>Dikarya</taxon>
        <taxon>Basidiomycota</taxon>
        <taxon>Pucciniomycotina</taxon>
        <taxon>Microbotryomycetes</taxon>
        <taxon>Microbotryales</taxon>
        <taxon>Microbotryaceae</taxon>
        <taxon>Microbotryum</taxon>
    </lineage>
</organism>
<evidence type="ECO:0000256" key="3">
    <source>
        <dbReference type="ARBA" id="ARBA00022448"/>
    </source>
</evidence>
<dbReference type="PROSITE" id="PS50850">
    <property type="entry name" value="MFS"/>
    <property type="match status" value="1"/>
</dbReference>
<dbReference type="Gene3D" id="1.20.1250.20">
    <property type="entry name" value="MFS general substrate transporter like domains"/>
    <property type="match status" value="1"/>
</dbReference>
<dbReference type="PANTHER" id="PTHR48022">
    <property type="entry name" value="PLASTIDIC GLUCOSE TRANSPORTER 4"/>
    <property type="match status" value="1"/>
</dbReference>
<dbReference type="STRING" id="289078.A0A2X0LMX2"/>
<dbReference type="EMBL" id="FMWP01000010">
    <property type="protein sequence ID" value="SCZ87415.1"/>
    <property type="molecule type" value="Genomic_DNA"/>
</dbReference>
<dbReference type="Pfam" id="PF00083">
    <property type="entry name" value="Sugar_tr"/>
    <property type="match status" value="1"/>
</dbReference>
<keyword evidence="5 9" id="KW-1133">Transmembrane helix</keyword>
<accession>A0A2X0LMX2</accession>
<feature type="transmembrane region" description="Helical" evidence="9">
    <location>
        <begin position="245"/>
        <end position="266"/>
    </location>
</feature>
<dbReference type="InterPro" id="IPR020846">
    <property type="entry name" value="MFS_dom"/>
</dbReference>
<dbReference type="InterPro" id="IPR005828">
    <property type="entry name" value="MFS_sugar_transport-like"/>
</dbReference>
<feature type="transmembrane region" description="Helical" evidence="9">
    <location>
        <begin position="376"/>
        <end position="398"/>
    </location>
</feature>
<keyword evidence="4 9" id="KW-0812">Transmembrane</keyword>
<keyword evidence="6 9" id="KW-0472">Membrane</keyword>
<gene>
    <name evidence="11" type="ORF">BZ3500_MVSOF-1268-A1-R1_CHR2-2G04881</name>
</gene>
<dbReference type="GO" id="GO:0016020">
    <property type="term" value="C:membrane"/>
    <property type="evidence" value="ECO:0007669"/>
    <property type="project" value="UniProtKB-SubCell"/>
</dbReference>
<dbReference type="PROSITE" id="PS00217">
    <property type="entry name" value="SUGAR_TRANSPORT_2"/>
    <property type="match status" value="1"/>
</dbReference>
<feature type="transmembrane region" description="Helical" evidence="9">
    <location>
        <begin position="37"/>
        <end position="58"/>
    </location>
</feature>
<evidence type="ECO:0000259" key="10">
    <source>
        <dbReference type="PROSITE" id="PS50850"/>
    </source>
</evidence>
<dbReference type="AlphaFoldDB" id="A0A2X0LMX2"/>
<comment type="similarity">
    <text evidence="2 8">Belongs to the major facilitator superfamily. Sugar transporter (TC 2.A.1.1) family.</text>
</comment>
<dbReference type="InterPro" id="IPR003663">
    <property type="entry name" value="Sugar/inositol_transpt"/>
</dbReference>
<protein>
    <submittedName>
        <fullName evidence="11">BZ3500_MvSof-1268-A1-R1_Chr2-2g04881 protein</fullName>
    </submittedName>
</protein>
<feature type="transmembrane region" description="Helical" evidence="9">
    <location>
        <begin position="123"/>
        <end position="143"/>
    </location>
</feature>
<feature type="transmembrane region" description="Helical" evidence="9">
    <location>
        <begin position="312"/>
        <end position="330"/>
    </location>
</feature>
<evidence type="ECO:0000256" key="1">
    <source>
        <dbReference type="ARBA" id="ARBA00004141"/>
    </source>
</evidence>
<evidence type="ECO:0000256" key="9">
    <source>
        <dbReference type="SAM" id="Phobius"/>
    </source>
</evidence>
<evidence type="ECO:0000256" key="5">
    <source>
        <dbReference type="ARBA" id="ARBA00022989"/>
    </source>
</evidence>
<feature type="transmembrane region" description="Helical" evidence="9">
    <location>
        <begin position="278"/>
        <end position="300"/>
    </location>
</feature>
<dbReference type="NCBIfam" id="TIGR00879">
    <property type="entry name" value="SP"/>
    <property type="match status" value="1"/>
</dbReference>
<feature type="transmembrane region" description="Helical" evidence="9">
    <location>
        <begin position="410"/>
        <end position="429"/>
    </location>
</feature>
<dbReference type="InterPro" id="IPR050360">
    <property type="entry name" value="MFS_Sugar_Transporters"/>
</dbReference>
<dbReference type="PROSITE" id="PS00216">
    <property type="entry name" value="SUGAR_TRANSPORT_1"/>
    <property type="match status" value="1"/>
</dbReference>
<evidence type="ECO:0000256" key="6">
    <source>
        <dbReference type="ARBA" id="ARBA00023136"/>
    </source>
</evidence>
<sequence>MPNWLYTFGYRSADGVGCALQAKYQGGIYCISSLDRALITSLLSLGTLVGALSGGVVADDCGRRGGVLFSLLLFLVGGSMQVFFTNIVGLIVGRVVAGLGVGSVSMLVPMYQAEAAPPQLRGAIVSCYQLSITLGIFGSQVISSVTRSIESTASWRIPIGVQILWGLLLMGGTFALPESPRHLINQGKLTQGRRSLATMRGRAENSEIVTAEYKEILASIEAEKVIDQGSLLDCFRSRIMLKRTLCGVFAGAFQQLTGVNFVWYYSTQFFTQVGISEPYLASVALSIVNVCMTAPGIMLVERLGRRKLMLSGALWMSMCQLIIGAVSIGFDEGSSAAHSVLIAFTAFFVAGFASTWGCGTWVLISELYPLRLRGKAMSLATASHWLWSWAVTFSVPYLTDPNELAMGSRIAFVWFVTTFMGAIWTFFCVPETSGWSLEELDEMFASGTPYRLTPDWKPSTNSRALVDASFMVPHFENYSLEQTNNSYNTE</sequence>
<feature type="transmembrane region" description="Helical" evidence="9">
    <location>
        <begin position="65"/>
        <end position="84"/>
    </location>
</feature>
<keyword evidence="3 8" id="KW-0813">Transport</keyword>
<evidence type="ECO:0000313" key="12">
    <source>
        <dbReference type="Proteomes" id="UP000249723"/>
    </source>
</evidence>
<evidence type="ECO:0000256" key="8">
    <source>
        <dbReference type="RuleBase" id="RU003346"/>
    </source>
</evidence>
<feature type="transmembrane region" description="Helical" evidence="9">
    <location>
        <begin position="336"/>
        <end position="364"/>
    </location>
</feature>
<dbReference type="PRINTS" id="PR00171">
    <property type="entry name" value="SUGRTRNSPORT"/>
</dbReference>
<dbReference type="OrthoDB" id="6612291at2759"/>
<dbReference type="InterPro" id="IPR036259">
    <property type="entry name" value="MFS_trans_sf"/>
</dbReference>
<dbReference type="Proteomes" id="UP000249723">
    <property type="component" value="Unassembled WGS sequence"/>
</dbReference>
<name>A0A2X0LMX2_9BASI</name>
<keyword evidence="12" id="KW-1185">Reference proteome</keyword>
<dbReference type="GO" id="GO:0005351">
    <property type="term" value="F:carbohydrate:proton symporter activity"/>
    <property type="evidence" value="ECO:0007669"/>
    <property type="project" value="TreeGrafter"/>
</dbReference>
<dbReference type="InterPro" id="IPR005829">
    <property type="entry name" value="Sugar_transporter_CS"/>
</dbReference>
<feature type="domain" description="Major facilitator superfamily (MFS) profile" evidence="10">
    <location>
        <begin position="1"/>
        <end position="433"/>
    </location>
</feature>
<evidence type="ECO:0000256" key="4">
    <source>
        <dbReference type="ARBA" id="ARBA00022692"/>
    </source>
</evidence>
<feature type="transmembrane region" description="Helical" evidence="9">
    <location>
        <begin position="155"/>
        <end position="176"/>
    </location>
</feature>
<reference evidence="12" key="1">
    <citation type="submission" date="2016-10" db="EMBL/GenBank/DDBJ databases">
        <authorList>
            <person name="Jeantristanb JTB J.-T."/>
            <person name="Ricardo R."/>
        </authorList>
    </citation>
    <scope>NUCLEOTIDE SEQUENCE [LARGE SCALE GENOMIC DNA]</scope>
</reference>
<evidence type="ECO:0000256" key="2">
    <source>
        <dbReference type="ARBA" id="ARBA00010992"/>
    </source>
</evidence>